<keyword evidence="2" id="KW-1185">Reference proteome</keyword>
<organism evidence="1 2">
    <name type="scientific">Ideonella margarita</name>
    <dbReference type="NCBI Taxonomy" id="2984191"/>
    <lineage>
        <taxon>Bacteria</taxon>
        <taxon>Pseudomonadati</taxon>
        <taxon>Pseudomonadota</taxon>
        <taxon>Betaproteobacteria</taxon>
        <taxon>Burkholderiales</taxon>
        <taxon>Sphaerotilaceae</taxon>
        <taxon>Ideonella</taxon>
    </lineage>
</organism>
<dbReference type="Gene3D" id="3.40.50.720">
    <property type="entry name" value="NAD(P)-binding Rossmann-like Domain"/>
    <property type="match status" value="1"/>
</dbReference>
<dbReference type="EMBL" id="JBBUTI010000005">
    <property type="protein sequence ID" value="MEK8046372.1"/>
    <property type="molecule type" value="Genomic_DNA"/>
</dbReference>
<dbReference type="PANTHER" id="PTHR14097:SF7">
    <property type="entry name" value="OXIDOREDUCTASE HTATIP2"/>
    <property type="match status" value="1"/>
</dbReference>
<proteinExistence type="predicted"/>
<dbReference type="PANTHER" id="PTHR14097">
    <property type="entry name" value="OXIDOREDUCTASE HTATIP2"/>
    <property type="match status" value="1"/>
</dbReference>
<dbReference type="InterPro" id="IPR036291">
    <property type="entry name" value="NAD(P)-bd_dom_sf"/>
</dbReference>
<dbReference type="Proteomes" id="UP001379945">
    <property type="component" value="Unassembled WGS sequence"/>
</dbReference>
<accession>A0ABU9C7G6</accession>
<evidence type="ECO:0000313" key="2">
    <source>
        <dbReference type="Proteomes" id="UP001379945"/>
    </source>
</evidence>
<gene>
    <name evidence="1" type="ORF">AACH00_08460</name>
</gene>
<evidence type="ECO:0000313" key="1">
    <source>
        <dbReference type="EMBL" id="MEK8046372.1"/>
    </source>
</evidence>
<protein>
    <submittedName>
        <fullName evidence="1">NAD-dependent dehydratase</fullName>
    </submittedName>
</protein>
<dbReference type="SUPFAM" id="SSF51735">
    <property type="entry name" value="NAD(P)-binding Rossmann-fold domains"/>
    <property type="match status" value="1"/>
</dbReference>
<comment type="caution">
    <text evidence="1">The sequence shown here is derived from an EMBL/GenBank/DDBJ whole genome shotgun (WGS) entry which is preliminary data.</text>
</comment>
<reference evidence="1 2" key="1">
    <citation type="submission" date="2024-04" db="EMBL/GenBank/DDBJ databases">
        <title>Novel species of the genus Ideonella isolated from streams.</title>
        <authorList>
            <person name="Lu H."/>
        </authorList>
    </citation>
    <scope>NUCLEOTIDE SEQUENCE [LARGE SCALE GENOMIC DNA]</scope>
    <source>
        <strain evidence="1 2">LYT19W</strain>
    </source>
</reference>
<name>A0ABU9C7G6_9BURK</name>
<sequence length="220" mass="23206">MSTLLLLGATGQVGHQLLNAALAHPAVTQVVAPTRRPLAAHPKLMNPKVDFSDLPERAAWWTADAACSALGTTLRQAGSAEAFEAIDRGHVLAAARLTRAAGTPCFVNNSSMGANPRARGLYLRVKGLLEQDLDGLGFVSVCHVRPSLLDGGPRPDSRPGERIGLWLAHALAPLIPARYQAIKTEAVAQAMLQAALAARPGVQMIESDALQRLPQASRAP</sequence>
<dbReference type="RefSeq" id="WP_341398660.1">
    <property type="nucleotide sequence ID" value="NZ_JBBUTI010000005.1"/>
</dbReference>